<dbReference type="Gene3D" id="1.10.1200.10">
    <property type="entry name" value="ACP-like"/>
    <property type="match status" value="1"/>
</dbReference>
<dbReference type="RefSeq" id="WP_046998365.1">
    <property type="nucleotide sequence ID" value="NZ_JAIW01000045.1"/>
</dbReference>
<evidence type="ECO:0000313" key="1">
    <source>
        <dbReference type="EMBL" id="KLE09504.1"/>
    </source>
</evidence>
<dbReference type="AlphaFoldDB" id="A0A0G9KSF3"/>
<dbReference type="PATRIC" id="fig|1447263.3.peg.1321"/>
<protein>
    <recommendedName>
        <fullName evidence="3">Carrier domain-containing protein</fullName>
    </recommendedName>
</protein>
<sequence>MSLEKIENIIIESLKEYNQSLGSSELKNCTAQTRLYGEKSVLDSIGLVYLITDIEEKISDKFSKNIVLADEKAMSQRTSPFRDVETLAKYIQNLLEE</sequence>
<comment type="caution">
    <text evidence="1">The sequence shown here is derived from an EMBL/GenBank/DDBJ whole genome shotgun (WGS) entry which is preliminary data.</text>
</comment>
<gene>
    <name evidence="1" type="ORF">AF80_06755</name>
</gene>
<organism evidence="1 2">
    <name type="scientific">Aliarcobacter butzleri L355</name>
    <dbReference type="NCBI Taxonomy" id="1447263"/>
    <lineage>
        <taxon>Bacteria</taxon>
        <taxon>Pseudomonadati</taxon>
        <taxon>Campylobacterota</taxon>
        <taxon>Epsilonproteobacteria</taxon>
        <taxon>Campylobacterales</taxon>
        <taxon>Arcobacteraceae</taxon>
        <taxon>Aliarcobacter</taxon>
    </lineage>
</organism>
<dbReference type="EMBL" id="JAIW01000045">
    <property type="protein sequence ID" value="KLE09504.1"/>
    <property type="molecule type" value="Genomic_DNA"/>
</dbReference>
<accession>A0A0G9KSF3</accession>
<dbReference type="Proteomes" id="UP000035154">
    <property type="component" value="Unassembled WGS sequence"/>
</dbReference>
<proteinExistence type="predicted"/>
<name>A0A0G9KSF3_9BACT</name>
<evidence type="ECO:0000313" key="2">
    <source>
        <dbReference type="Proteomes" id="UP000035154"/>
    </source>
</evidence>
<reference evidence="1 2" key="1">
    <citation type="submission" date="2014-01" db="EMBL/GenBank/DDBJ databases">
        <title>Development of a Comparative Genomic Fingerprinting Assay for High Resolution Genotyping of Arcobacter butzleri.</title>
        <authorList>
            <person name="Webb A.L."/>
            <person name="Inglis G.D."/>
            <person name="Kruczkiewicz P."/>
            <person name="Selinger L.B."/>
            <person name="Taboada E.N."/>
        </authorList>
    </citation>
    <scope>NUCLEOTIDE SEQUENCE [LARGE SCALE GENOMIC DNA]</scope>
    <source>
        <strain evidence="1 2">L355</strain>
    </source>
</reference>
<dbReference type="InterPro" id="IPR036736">
    <property type="entry name" value="ACP-like_sf"/>
</dbReference>
<evidence type="ECO:0008006" key="3">
    <source>
        <dbReference type="Google" id="ProtNLM"/>
    </source>
</evidence>